<reference evidence="2 3" key="1">
    <citation type="submission" date="2013-11" db="EMBL/GenBank/DDBJ databases">
        <title>The Genome Sequence of Phytophthora parasitica P10297.</title>
        <authorList>
            <consortium name="The Broad Institute Genomics Platform"/>
            <person name="Russ C."/>
            <person name="Tyler B."/>
            <person name="Panabieres F."/>
            <person name="Shan W."/>
            <person name="Tripathy S."/>
            <person name="Grunwald N."/>
            <person name="Machado M."/>
            <person name="Johnson C.S."/>
            <person name="Walker B."/>
            <person name="Young S.K."/>
            <person name="Zeng Q."/>
            <person name="Gargeya S."/>
            <person name="Fitzgerald M."/>
            <person name="Haas B."/>
            <person name="Abouelleil A."/>
            <person name="Allen A.W."/>
            <person name="Alvarado L."/>
            <person name="Arachchi H.M."/>
            <person name="Berlin A.M."/>
            <person name="Chapman S.B."/>
            <person name="Gainer-Dewar J."/>
            <person name="Goldberg J."/>
            <person name="Griggs A."/>
            <person name="Gujja S."/>
            <person name="Hansen M."/>
            <person name="Howarth C."/>
            <person name="Imamovic A."/>
            <person name="Ireland A."/>
            <person name="Larimer J."/>
            <person name="McCowan C."/>
            <person name="Murphy C."/>
            <person name="Pearson M."/>
            <person name="Poon T.W."/>
            <person name="Priest M."/>
            <person name="Roberts A."/>
            <person name="Saif S."/>
            <person name="Shea T."/>
            <person name="Sisk P."/>
            <person name="Sykes S."/>
            <person name="Wortman J."/>
            <person name="Nusbaum C."/>
            <person name="Birren B."/>
        </authorList>
    </citation>
    <scope>NUCLEOTIDE SEQUENCE [LARGE SCALE GENOMIC DNA]</scope>
    <source>
        <strain evidence="2 3">P10297</strain>
    </source>
</reference>
<gene>
    <name evidence="2" type="ORF">F442_18315</name>
</gene>
<evidence type="ECO:0000313" key="3">
    <source>
        <dbReference type="Proteomes" id="UP000018948"/>
    </source>
</evidence>
<dbReference type="AlphaFoldDB" id="W2YEL7"/>
<feature type="non-terminal residue" evidence="2">
    <location>
        <position position="1"/>
    </location>
</feature>
<name>W2YEL7_PHYNI</name>
<evidence type="ECO:0000313" key="2">
    <source>
        <dbReference type="EMBL" id="ETP33093.1"/>
    </source>
</evidence>
<sequence>GLLPGSACTAQSPLLRLDLVRGIPLGRCRRQTLRVRLATTFTEPGPSALLTIDLGERPVAFITPRGRGSIRPSHRPHTPDFFHPGRRDCHTSSSRARSPALVQNGYALDHD</sequence>
<comment type="caution">
    <text evidence="2">The sequence shown here is derived from an EMBL/GenBank/DDBJ whole genome shotgun (WGS) entry which is preliminary data.</text>
</comment>
<dbReference type="Proteomes" id="UP000018948">
    <property type="component" value="Unassembled WGS sequence"/>
</dbReference>
<dbReference type="EMBL" id="ANIY01003843">
    <property type="protein sequence ID" value="ETP33093.1"/>
    <property type="molecule type" value="Genomic_DNA"/>
</dbReference>
<organism evidence="2 3">
    <name type="scientific">Phytophthora nicotianae P10297</name>
    <dbReference type="NCBI Taxonomy" id="1317064"/>
    <lineage>
        <taxon>Eukaryota</taxon>
        <taxon>Sar</taxon>
        <taxon>Stramenopiles</taxon>
        <taxon>Oomycota</taxon>
        <taxon>Peronosporomycetes</taxon>
        <taxon>Peronosporales</taxon>
        <taxon>Peronosporaceae</taxon>
        <taxon>Phytophthora</taxon>
    </lineage>
</organism>
<evidence type="ECO:0000256" key="1">
    <source>
        <dbReference type="SAM" id="MobiDB-lite"/>
    </source>
</evidence>
<feature type="compositionally biased region" description="Basic and acidic residues" evidence="1">
    <location>
        <begin position="77"/>
        <end position="90"/>
    </location>
</feature>
<protein>
    <submittedName>
        <fullName evidence="2">Uncharacterized protein</fullName>
    </submittedName>
</protein>
<feature type="region of interest" description="Disordered" evidence="1">
    <location>
        <begin position="64"/>
        <end position="111"/>
    </location>
</feature>
<proteinExistence type="predicted"/>
<accession>W2YEL7</accession>